<comment type="caution">
    <text evidence="2">The sequence shown here is derived from an EMBL/GenBank/DDBJ whole genome shotgun (WGS) entry which is preliminary data.</text>
</comment>
<proteinExistence type="predicted"/>
<evidence type="ECO:0000313" key="2">
    <source>
        <dbReference type="EMBL" id="KMO35685.1"/>
    </source>
</evidence>
<reference evidence="2 3" key="1">
    <citation type="submission" date="2015-03" db="EMBL/GenBank/DDBJ databases">
        <title>Genome sequencing of Methylobacterium variabile DSM 16961.</title>
        <authorList>
            <person name="Chaudhry V."/>
            <person name="Patil P.B."/>
        </authorList>
    </citation>
    <scope>NUCLEOTIDE SEQUENCE [LARGE SCALE GENOMIC DNA]</scope>
    <source>
        <strain evidence="2 3">DSM 16961</strain>
    </source>
</reference>
<evidence type="ECO:0000313" key="3">
    <source>
        <dbReference type="Proteomes" id="UP000035955"/>
    </source>
</evidence>
<dbReference type="OrthoDB" id="435394at2"/>
<sequence length="1039" mass="111480">MNVIRSARLWFKSGRSETIYEVDLVENDGSAGEARFLVNVRHGGRGATLREGTKTASPVSREAADRIFDSVVVAKINQGYRRTGEPGVAGEGDADEASAGGRERVLAARLGASLRSPWPTRNLDRLLWRIGEVRVRAATADLLELARKTGREASYALVFALARAGGAEAAPALRTIVATASSRLVADLAGFALVSPLMGEAREAAPLAVPEALARAAAARDADGMTGALAELAAQGGAAAGRALVGLARAAQGDAGLRDALAAVVRRLPARPPYLIGLRKIYKYAEMADDAALFAAAAHRFETATPMYRAGRVSGGQVYVSELGRRVRLAEVRGRDHAPVGLSDATLHYVKRRIWRTLRKRAELADPSFAELAAAYLLTLRDSDLARPATWTRVVRDGESGWTVEKHASGPLARNWTASQLLSRNDPRATPRRGSLSFSERPSVAEASRPEAFPDLWQARPDLGLRLAGDSPIRPVAMLGLRVLAANLGFVAGLSPGQLGALLSASHAEVQRLGFDEARDRLARGAAEEDLLAELLRADLAEARHLAADRIARDPDLPWSSPALAFAALTAAHADLADPVLAWARERRLAASVARGLAEQVVAWLLAMPEAPGEADVDAIRRVRARLRHLWADGSMPLAEPELWRLMGHRAPAVTAAAIDILRASGADPGRLPDGAWRDFLGSPSEDVQEAALTLLGGLGDEALSRHARLVLAFATSGARSLRHAARPLVARIVAHEPAMAGRLARELIDTLFVTAPDDDYPADIVALLREAVPAQLAALDAGLAWRLLQARAKGAQHLGAALLESRDPGSFSVRQIARLGNHPHLSVRQWAMAAFEGAPGRFQGEAEDAVLLVESEWPDVCAFARRHFDAWPPEVWTPGALAVVTDSVKPEVLALARHLLRSRLRPEDAEAQLTRLLEHPAQSMHLLVTELLIGQVQSDETFARLLPLARIVMLQVLKGRVAKDRMAAYLRAEALRDRARAEAVLPLLSDLTLSGTARDRTQAVLALRDIAEAHPDLAAAPLPIGRPIVPPRRPGRAA</sequence>
<dbReference type="CDD" id="cd07998">
    <property type="entry name" value="WGR_DNA_ligase"/>
    <property type="match status" value="1"/>
</dbReference>
<feature type="region of interest" description="Disordered" evidence="1">
    <location>
        <begin position="423"/>
        <end position="449"/>
    </location>
</feature>
<dbReference type="InterPro" id="IPR016024">
    <property type="entry name" value="ARM-type_fold"/>
</dbReference>
<evidence type="ECO:0008006" key="4">
    <source>
        <dbReference type="Google" id="ProtNLM"/>
    </source>
</evidence>
<dbReference type="EMBL" id="LABY01000112">
    <property type="protein sequence ID" value="KMO35685.1"/>
    <property type="molecule type" value="Genomic_DNA"/>
</dbReference>
<dbReference type="AlphaFoldDB" id="A0A0J6SK89"/>
<evidence type="ECO:0000256" key="1">
    <source>
        <dbReference type="SAM" id="MobiDB-lite"/>
    </source>
</evidence>
<dbReference type="Proteomes" id="UP000035955">
    <property type="component" value="Unassembled WGS sequence"/>
</dbReference>
<dbReference type="RefSeq" id="WP_048445362.1">
    <property type="nucleotide sequence ID" value="NZ_LABY01000112.1"/>
</dbReference>
<keyword evidence="3" id="KW-1185">Reference proteome</keyword>
<accession>A0A0J6SK89</accession>
<organism evidence="2 3">
    <name type="scientific">Methylobacterium variabile</name>
    <dbReference type="NCBI Taxonomy" id="298794"/>
    <lineage>
        <taxon>Bacteria</taxon>
        <taxon>Pseudomonadati</taxon>
        <taxon>Pseudomonadota</taxon>
        <taxon>Alphaproteobacteria</taxon>
        <taxon>Hyphomicrobiales</taxon>
        <taxon>Methylobacteriaceae</taxon>
        <taxon>Methylobacterium</taxon>
    </lineage>
</organism>
<gene>
    <name evidence="2" type="ORF">VQ02_16885</name>
</gene>
<dbReference type="PATRIC" id="fig|298794.3.peg.465"/>
<protein>
    <recommendedName>
        <fullName evidence="4">WGR domain-containing protein</fullName>
    </recommendedName>
</protein>
<name>A0A0J6SK89_9HYPH</name>
<dbReference type="SUPFAM" id="SSF48371">
    <property type="entry name" value="ARM repeat"/>
    <property type="match status" value="1"/>
</dbReference>